<comment type="similarity">
    <text evidence="1 6">Belongs to the methyltransferase superfamily. RsmH family.</text>
</comment>
<dbReference type="Gene3D" id="3.40.50.150">
    <property type="entry name" value="Vaccinia Virus protein VP39"/>
    <property type="match status" value="1"/>
</dbReference>
<feature type="binding site" evidence="6">
    <location>
        <position position="103"/>
    </location>
    <ligand>
        <name>S-adenosyl-L-methionine</name>
        <dbReference type="ChEBI" id="CHEBI:59789"/>
    </ligand>
</feature>
<comment type="catalytic activity">
    <reaction evidence="6">
        <text>cytidine(1402) in 16S rRNA + S-adenosyl-L-methionine = N(4)-methylcytidine(1402) in 16S rRNA + S-adenosyl-L-homocysteine + H(+)</text>
        <dbReference type="Rhea" id="RHEA:42928"/>
        <dbReference type="Rhea" id="RHEA-COMP:10286"/>
        <dbReference type="Rhea" id="RHEA-COMP:10287"/>
        <dbReference type="ChEBI" id="CHEBI:15378"/>
        <dbReference type="ChEBI" id="CHEBI:57856"/>
        <dbReference type="ChEBI" id="CHEBI:59789"/>
        <dbReference type="ChEBI" id="CHEBI:74506"/>
        <dbReference type="ChEBI" id="CHEBI:82748"/>
        <dbReference type="EC" id="2.1.1.199"/>
    </reaction>
</comment>
<evidence type="ECO:0000256" key="6">
    <source>
        <dbReference type="HAMAP-Rule" id="MF_01007"/>
    </source>
</evidence>
<evidence type="ECO:0000256" key="3">
    <source>
        <dbReference type="ARBA" id="ARBA00022603"/>
    </source>
</evidence>
<comment type="function">
    <text evidence="6">Specifically methylates the N4 position of cytidine in position 1402 (C1402) of 16S rRNA.</text>
</comment>
<comment type="subcellular location">
    <subcellularLocation>
        <location evidence="6">Cytoplasm</location>
    </subcellularLocation>
</comment>
<dbReference type="AlphaFoldDB" id="A0A832QFD3"/>
<dbReference type="HAMAP" id="MF_01007">
    <property type="entry name" value="16SrRNA_methyltr_H"/>
    <property type="match status" value="1"/>
</dbReference>
<evidence type="ECO:0000313" key="7">
    <source>
        <dbReference type="EMBL" id="HHX99487.1"/>
    </source>
</evidence>
<evidence type="ECO:0000256" key="2">
    <source>
        <dbReference type="ARBA" id="ARBA00022552"/>
    </source>
</evidence>
<evidence type="ECO:0000256" key="4">
    <source>
        <dbReference type="ARBA" id="ARBA00022679"/>
    </source>
</evidence>
<sequence>MDKIHTPVLLQESIDSLDIKEDGFYIDGTLGDGGHSFEILKKLSKDGLLISIDQDQYAIDFVKEYYKDYLSKNWIIVKSNFSKIDQVVKEFADGRKPNGILLDIGLSSRQLESSHDRGFSYLESQEPLDMRMDTSLGVSAKDILNVFSEKELATIFLKYGEERYAKRIAKMIKENISNINTVGDLTRLIYKAVPAADSSTNKNPSRRVFQALRIVVNDELSSLQTALDKSFEVLEKNGRLSVITFHSLEDRILKQFNKEKSGSGEGRLLFQKYIAPTDEEKKINPRSTSAKLRTLIKN</sequence>
<dbReference type="EC" id="2.1.1.199" evidence="6"/>
<dbReference type="GO" id="GO:0071424">
    <property type="term" value="F:rRNA (cytosine-N4-)-methyltransferase activity"/>
    <property type="evidence" value="ECO:0007669"/>
    <property type="project" value="UniProtKB-UniRule"/>
</dbReference>
<evidence type="ECO:0000256" key="1">
    <source>
        <dbReference type="ARBA" id="ARBA00010396"/>
    </source>
</evidence>
<dbReference type="GO" id="GO:0070475">
    <property type="term" value="P:rRNA base methylation"/>
    <property type="evidence" value="ECO:0007669"/>
    <property type="project" value="UniProtKB-UniRule"/>
</dbReference>
<dbReference type="SUPFAM" id="SSF81799">
    <property type="entry name" value="Putative methyltransferase TM0872, insert domain"/>
    <property type="match status" value="1"/>
</dbReference>
<reference evidence="7 8" key="1">
    <citation type="journal article" date="2020" name="Biotechnol. Biofuels">
        <title>New insights from the biogas microbiome by comprehensive genome-resolved metagenomics of nearly 1600 species originating from multiple anaerobic digesters.</title>
        <authorList>
            <person name="Campanaro S."/>
            <person name="Treu L."/>
            <person name="Rodriguez-R L.M."/>
            <person name="Kovalovszki A."/>
            <person name="Ziels R.M."/>
            <person name="Maus I."/>
            <person name="Zhu X."/>
            <person name="Kougias P.G."/>
            <person name="Basile A."/>
            <person name="Luo G."/>
            <person name="Schluter A."/>
            <person name="Konstantinidis K.T."/>
            <person name="Angelidaki I."/>
        </authorList>
    </citation>
    <scope>NUCLEOTIDE SEQUENCE [LARGE SCALE GENOMIC DNA]</scope>
    <source>
        <strain evidence="7">AS05jafATM_89</strain>
    </source>
</reference>
<feature type="binding site" evidence="6">
    <location>
        <position position="81"/>
    </location>
    <ligand>
        <name>S-adenosyl-L-methionine</name>
        <dbReference type="ChEBI" id="CHEBI:59789"/>
    </ligand>
</feature>
<name>A0A832QFD3_9BACT</name>
<dbReference type="NCBIfam" id="TIGR00006">
    <property type="entry name" value="16S rRNA (cytosine(1402)-N(4))-methyltransferase RsmH"/>
    <property type="match status" value="1"/>
</dbReference>
<dbReference type="PIRSF" id="PIRSF004486">
    <property type="entry name" value="MraW"/>
    <property type="match status" value="1"/>
</dbReference>
<protein>
    <recommendedName>
        <fullName evidence="6">Ribosomal RNA small subunit methyltransferase H</fullName>
        <ecNumber evidence="6">2.1.1.199</ecNumber>
    </recommendedName>
    <alternativeName>
        <fullName evidence="6">16S rRNA m(4)C1402 methyltransferase</fullName>
    </alternativeName>
    <alternativeName>
        <fullName evidence="6">rRNA (cytosine-N(4)-)-methyltransferase RsmH</fullName>
    </alternativeName>
</protein>
<keyword evidence="2 6" id="KW-0698">rRNA processing</keyword>
<keyword evidence="6" id="KW-0963">Cytoplasm</keyword>
<keyword evidence="3 6" id="KW-0489">Methyltransferase</keyword>
<feature type="binding site" evidence="6">
    <location>
        <begin position="33"/>
        <end position="35"/>
    </location>
    <ligand>
        <name>S-adenosyl-L-methionine</name>
        <dbReference type="ChEBI" id="CHEBI:59789"/>
    </ligand>
</feature>
<dbReference type="SUPFAM" id="SSF53335">
    <property type="entry name" value="S-adenosyl-L-methionine-dependent methyltransferases"/>
    <property type="match status" value="1"/>
</dbReference>
<dbReference type="Gene3D" id="1.10.150.170">
    <property type="entry name" value="Putative methyltransferase TM0872, insert domain"/>
    <property type="match status" value="1"/>
</dbReference>
<organism evidence="7 8">
    <name type="scientific">Candidatus Dojkabacteria bacterium</name>
    <dbReference type="NCBI Taxonomy" id="2099670"/>
    <lineage>
        <taxon>Bacteria</taxon>
        <taxon>Candidatus Dojkabacteria</taxon>
    </lineage>
</organism>
<feature type="binding site" evidence="6">
    <location>
        <position position="53"/>
    </location>
    <ligand>
        <name>S-adenosyl-L-methionine</name>
        <dbReference type="ChEBI" id="CHEBI:59789"/>
    </ligand>
</feature>
<dbReference type="PANTHER" id="PTHR11265:SF0">
    <property type="entry name" value="12S RRNA N4-METHYLCYTIDINE METHYLTRANSFERASE"/>
    <property type="match status" value="1"/>
</dbReference>
<dbReference type="InterPro" id="IPR023397">
    <property type="entry name" value="SAM-dep_MeTrfase_MraW_recog"/>
</dbReference>
<evidence type="ECO:0000256" key="5">
    <source>
        <dbReference type="ARBA" id="ARBA00022691"/>
    </source>
</evidence>
<comment type="caution">
    <text evidence="7">The sequence shown here is derived from an EMBL/GenBank/DDBJ whole genome shotgun (WGS) entry which is preliminary data.</text>
</comment>
<dbReference type="InterPro" id="IPR029063">
    <property type="entry name" value="SAM-dependent_MTases_sf"/>
</dbReference>
<dbReference type="GO" id="GO:0005737">
    <property type="term" value="C:cytoplasm"/>
    <property type="evidence" value="ECO:0007669"/>
    <property type="project" value="UniProtKB-SubCell"/>
</dbReference>
<dbReference type="InterPro" id="IPR002903">
    <property type="entry name" value="RsmH"/>
</dbReference>
<dbReference type="Proteomes" id="UP000576550">
    <property type="component" value="Unassembled WGS sequence"/>
</dbReference>
<gene>
    <name evidence="6 7" type="primary">rsmH</name>
    <name evidence="7" type="ORF">GX533_02300</name>
</gene>
<dbReference type="EMBL" id="DUTP01000003">
    <property type="protein sequence ID" value="HHX99487.1"/>
    <property type="molecule type" value="Genomic_DNA"/>
</dbReference>
<keyword evidence="4 6" id="KW-0808">Transferase</keyword>
<feature type="binding site" evidence="6">
    <location>
        <position position="110"/>
    </location>
    <ligand>
        <name>S-adenosyl-L-methionine</name>
        <dbReference type="ChEBI" id="CHEBI:59789"/>
    </ligand>
</feature>
<keyword evidence="5 6" id="KW-0949">S-adenosyl-L-methionine</keyword>
<proteinExistence type="inferred from homology"/>
<evidence type="ECO:0000313" key="8">
    <source>
        <dbReference type="Proteomes" id="UP000576550"/>
    </source>
</evidence>
<dbReference type="PANTHER" id="PTHR11265">
    <property type="entry name" value="S-ADENOSYL-METHYLTRANSFERASE MRAW"/>
    <property type="match status" value="1"/>
</dbReference>
<dbReference type="Pfam" id="PF01795">
    <property type="entry name" value="Methyltransf_5"/>
    <property type="match status" value="1"/>
</dbReference>
<accession>A0A832QFD3</accession>